<name>A0A369JG78_HYPMA</name>
<dbReference type="EMBL" id="LUEZ02000080">
    <property type="protein sequence ID" value="RDB19415.1"/>
    <property type="molecule type" value="Genomic_DNA"/>
</dbReference>
<protein>
    <submittedName>
        <fullName evidence="1">Uncharacterized protein</fullName>
    </submittedName>
</protein>
<reference evidence="1" key="1">
    <citation type="submission" date="2018-04" db="EMBL/GenBank/DDBJ databases">
        <title>Whole genome sequencing of Hypsizygus marmoreus.</title>
        <authorList>
            <person name="Choi I.-G."/>
            <person name="Min B."/>
            <person name="Kim J.-G."/>
            <person name="Kim S."/>
            <person name="Oh Y.-L."/>
            <person name="Kong W.-S."/>
            <person name="Park H."/>
            <person name="Jeong J."/>
            <person name="Song E.-S."/>
        </authorList>
    </citation>
    <scope>NUCLEOTIDE SEQUENCE [LARGE SCALE GENOMIC DNA]</scope>
    <source>
        <strain evidence="1">51987-8</strain>
    </source>
</reference>
<dbReference type="AlphaFoldDB" id="A0A369JG78"/>
<comment type="caution">
    <text evidence="1">The sequence shown here is derived from an EMBL/GenBank/DDBJ whole genome shotgun (WGS) entry which is preliminary data.</text>
</comment>
<accession>A0A369JG78</accession>
<gene>
    <name evidence="1" type="ORF">Hypma_013549</name>
</gene>
<evidence type="ECO:0000313" key="2">
    <source>
        <dbReference type="Proteomes" id="UP000076154"/>
    </source>
</evidence>
<proteinExistence type="predicted"/>
<keyword evidence="2" id="KW-1185">Reference proteome</keyword>
<evidence type="ECO:0000313" key="1">
    <source>
        <dbReference type="EMBL" id="RDB19415.1"/>
    </source>
</evidence>
<organism evidence="1 2">
    <name type="scientific">Hypsizygus marmoreus</name>
    <name type="common">White beech mushroom</name>
    <name type="synonym">Agaricus marmoreus</name>
    <dbReference type="NCBI Taxonomy" id="39966"/>
    <lineage>
        <taxon>Eukaryota</taxon>
        <taxon>Fungi</taxon>
        <taxon>Dikarya</taxon>
        <taxon>Basidiomycota</taxon>
        <taxon>Agaricomycotina</taxon>
        <taxon>Agaricomycetes</taxon>
        <taxon>Agaricomycetidae</taxon>
        <taxon>Agaricales</taxon>
        <taxon>Tricholomatineae</taxon>
        <taxon>Lyophyllaceae</taxon>
        <taxon>Hypsizygus</taxon>
    </lineage>
</organism>
<dbReference type="Proteomes" id="UP000076154">
    <property type="component" value="Unassembled WGS sequence"/>
</dbReference>
<sequence length="88" mass="9466">MPITVPHDHNRDSGASLEALGTQAKTLAYADSMTFQCQIPLPDPMPLCSPLSDYAQGHPGHFLHFAMDIADGKLPLVPPQLLSAHHLA</sequence>
<dbReference type="InParanoid" id="A0A369JG78"/>